<dbReference type="Gene3D" id="1.10.10.60">
    <property type="entry name" value="Homeodomain-like"/>
    <property type="match status" value="1"/>
</dbReference>
<evidence type="ECO:0000259" key="1">
    <source>
        <dbReference type="PROSITE" id="PS01124"/>
    </source>
</evidence>
<dbReference type="InterPro" id="IPR046532">
    <property type="entry name" value="DUF6597"/>
</dbReference>
<evidence type="ECO:0000313" key="3">
    <source>
        <dbReference type="Proteomes" id="UP000830198"/>
    </source>
</evidence>
<name>A0ABY4I356_CHIFI</name>
<dbReference type="Pfam" id="PF20240">
    <property type="entry name" value="DUF6597"/>
    <property type="match status" value="1"/>
</dbReference>
<reference evidence="2 3" key="1">
    <citation type="submission" date="2022-04" db="EMBL/GenBank/DDBJ databases">
        <title>The arsenic-methylating capacity of Chitinophaga filiformis YT5 during chitin decomposition.</title>
        <authorList>
            <person name="Chen G."/>
            <person name="Liang Y."/>
        </authorList>
    </citation>
    <scope>NUCLEOTIDE SEQUENCE [LARGE SCALE GENOMIC DNA]</scope>
    <source>
        <strain evidence="2 3">YT5</strain>
    </source>
</reference>
<sequence length="272" mass="31595">MIRRGQLLTEDAKEHFFKIAYPAAPFQEYVDYYFEISTDPAAADFYINGLPSSNTLLAFNLNQQSWHSLKEGSDKPAVFNRAHLLGHTSILHTGIYAGGMHTFFVKLSPGIAALLFREAAASFVNTHTDLSCLWTRELPAEQLMEAASFRERIELFQQLLMKRMVHDRHHLKVQRLHQMMKAFHSLQLKGEKEIEKICSANWVSYASARRDFLQYIGFTPKYCQRISRLKRALKAYKKHGYHFYYEDYGYTDFSHFAKDSRQITGRPPSLLI</sequence>
<dbReference type="Proteomes" id="UP000830198">
    <property type="component" value="Chromosome"/>
</dbReference>
<dbReference type="InterPro" id="IPR018060">
    <property type="entry name" value="HTH_AraC"/>
</dbReference>
<gene>
    <name evidence="2" type="ORF">MYF79_00610</name>
</gene>
<evidence type="ECO:0000313" key="2">
    <source>
        <dbReference type="EMBL" id="UPK69789.1"/>
    </source>
</evidence>
<proteinExistence type="predicted"/>
<dbReference type="RefSeq" id="WP_247812056.1">
    <property type="nucleotide sequence ID" value="NZ_CP095855.1"/>
</dbReference>
<dbReference type="PROSITE" id="PS01124">
    <property type="entry name" value="HTH_ARAC_FAMILY_2"/>
    <property type="match status" value="1"/>
</dbReference>
<accession>A0ABY4I356</accession>
<dbReference type="EMBL" id="CP095855">
    <property type="protein sequence ID" value="UPK69789.1"/>
    <property type="molecule type" value="Genomic_DNA"/>
</dbReference>
<organism evidence="2 3">
    <name type="scientific">Chitinophaga filiformis</name>
    <name type="common">Myxococcus filiformis</name>
    <name type="synonym">Flexibacter filiformis</name>
    <dbReference type="NCBI Taxonomy" id="104663"/>
    <lineage>
        <taxon>Bacteria</taxon>
        <taxon>Pseudomonadati</taxon>
        <taxon>Bacteroidota</taxon>
        <taxon>Chitinophagia</taxon>
        <taxon>Chitinophagales</taxon>
        <taxon>Chitinophagaceae</taxon>
        <taxon>Chitinophaga</taxon>
    </lineage>
</organism>
<keyword evidence="3" id="KW-1185">Reference proteome</keyword>
<protein>
    <submittedName>
        <fullName evidence="2">Helix-turn-helix domain-containing protein</fullName>
    </submittedName>
</protein>
<feature type="domain" description="HTH araC/xylS-type" evidence="1">
    <location>
        <begin position="178"/>
        <end position="272"/>
    </location>
</feature>